<feature type="region of interest" description="Disordered" evidence="1">
    <location>
        <begin position="1"/>
        <end position="61"/>
    </location>
</feature>
<feature type="compositionally biased region" description="Polar residues" evidence="1">
    <location>
        <begin position="45"/>
        <end position="54"/>
    </location>
</feature>
<evidence type="ECO:0000313" key="2">
    <source>
        <dbReference type="EMBL" id="KIJ37937.1"/>
    </source>
</evidence>
<dbReference type="AlphaFoldDB" id="A0A0C9V8U7"/>
<keyword evidence="3" id="KW-1185">Reference proteome</keyword>
<proteinExistence type="predicted"/>
<evidence type="ECO:0000313" key="3">
    <source>
        <dbReference type="Proteomes" id="UP000054279"/>
    </source>
</evidence>
<dbReference type="EMBL" id="KN837165">
    <property type="protein sequence ID" value="KIJ37937.1"/>
    <property type="molecule type" value="Genomic_DNA"/>
</dbReference>
<sequence length="61" mass="7019">MTREMKEEVARVGPSNWEQPGLSNAAEEDLIPRRIRTNTKPHAEPSNTHASPRWTSRIDYC</sequence>
<feature type="compositionally biased region" description="Basic and acidic residues" evidence="1">
    <location>
        <begin position="1"/>
        <end position="10"/>
    </location>
</feature>
<protein>
    <submittedName>
        <fullName evidence="2">Uncharacterized protein</fullName>
    </submittedName>
</protein>
<accession>A0A0C9V8U7</accession>
<organism evidence="2 3">
    <name type="scientific">Sphaerobolus stellatus (strain SS14)</name>
    <dbReference type="NCBI Taxonomy" id="990650"/>
    <lineage>
        <taxon>Eukaryota</taxon>
        <taxon>Fungi</taxon>
        <taxon>Dikarya</taxon>
        <taxon>Basidiomycota</taxon>
        <taxon>Agaricomycotina</taxon>
        <taxon>Agaricomycetes</taxon>
        <taxon>Phallomycetidae</taxon>
        <taxon>Geastrales</taxon>
        <taxon>Sphaerobolaceae</taxon>
        <taxon>Sphaerobolus</taxon>
    </lineage>
</organism>
<dbReference type="Proteomes" id="UP000054279">
    <property type="component" value="Unassembled WGS sequence"/>
</dbReference>
<evidence type="ECO:0000256" key="1">
    <source>
        <dbReference type="SAM" id="MobiDB-lite"/>
    </source>
</evidence>
<reference evidence="2 3" key="1">
    <citation type="submission" date="2014-06" db="EMBL/GenBank/DDBJ databases">
        <title>Evolutionary Origins and Diversification of the Mycorrhizal Mutualists.</title>
        <authorList>
            <consortium name="DOE Joint Genome Institute"/>
            <consortium name="Mycorrhizal Genomics Consortium"/>
            <person name="Kohler A."/>
            <person name="Kuo A."/>
            <person name="Nagy L.G."/>
            <person name="Floudas D."/>
            <person name="Copeland A."/>
            <person name="Barry K.W."/>
            <person name="Cichocki N."/>
            <person name="Veneault-Fourrey C."/>
            <person name="LaButti K."/>
            <person name="Lindquist E.A."/>
            <person name="Lipzen A."/>
            <person name="Lundell T."/>
            <person name="Morin E."/>
            <person name="Murat C."/>
            <person name="Riley R."/>
            <person name="Ohm R."/>
            <person name="Sun H."/>
            <person name="Tunlid A."/>
            <person name="Henrissat B."/>
            <person name="Grigoriev I.V."/>
            <person name="Hibbett D.S."/>
            <person name="Martin F."/>
        </authorList>
    </citation>
    <scope>NUCLEOTIDE SEQUENCE [LARGE SCALE GENOMIC DNA]</scope>
    <source>
        <strain evidence="2 3">SS14</strain>
    </source>
</reference>
<gene>
    <name evidence="2" type="ORF">M422DRAFT_33533</name>
</gene>
<name>A0A0C9V8U7_SPHS4</name>
<dbReference type="HOGENOM" id="CLU_2924222_0_0_1"/>